<dbReference type="AlphaFoldDB" id="A0A0E9SDF9"/>
<sequence length="75" mass="8616">MPPWINRLSILCKPFRYYHIVIRANSSEIPGHASCLKWQHPSLGPNPCLFSDTSSNNVCVIPYCNFEISIFFCLK</sequence>
<evidence type="ECO:0000313" key="1">
    <source>
        <dbReference type="EMBL" id="JAH39262.1"/>
    </source>
</evidence>
<reference evidence="1" key="2">
    <citation type="journal article" date="2015" name="Fish Shellfish Immunol.">
        <title>Early steps in the European eel (Anguilla anguilla)-Vibrio vulnificus interaction in the gills: Role of the RtxA13 toxin.</title>
        <authorList>
            <person name="Callol A."/>
            <person name="Pajuelo D."/>
            <person name="Ebbesson L."/>
            <person name="Teles M."/>
            <person name="MacKenzie S."/>
            <person name="Amaro C."/>
        </authorList>
    </citation>
    <scope>NUCLEOTIDE SEQUENCE</scope>
</reference>
<proteinExistence type="predicted"/>
<dbReference type="EMBL" id="GBXM01069315">
    <property type="protein sequence ID" value="JAH39262.1"/>
    <property type="molecule type" value="Transcribed_RNA"/>
</dbReference>
<name>A0A0E9SDF9_ANGAN</name>
<organism evidence="1">
    <name type="scientific">Anguilla anguilla</name>
    <name type="common">European freshwater eel</name>
    <name type="synonym">Muraena anguilla</name>
    <dbReference type="NCBI Taxonomy" id="7936"/>
    <lineage>
        <taxon>Eukaryota</taxon>
        <taxon>Metazoa</taxon>
        <taxon>Chordata</taxon>
        <taxon>Craniata</taxon>
        <taxon>Vertebrata</taxon>
        <taxon>Euteleostomi</taxon>
        <taxon>Actinopterygii</taxon>
        <taxon>Neopterygii</taxon>
        <taxon>Teleostei</taxon>
        <taxon>Anguilliformes</taxon>
        <taxon>Anguillidae</taxon>
        <taxon>Anguilla</taxon>
    </lineage>
</organism>
<protein>
    <submittedName>
        <fullName evidence="1">Uncharacterized protein</fullName>
    </submittedName>
</protein>
<accession>A0A0E9SDF9</accession>
<reference evidence="1" key="1">
    <citation type="submission" date="2014-11" db="EMBL/GenBank/DDBJ databases">
        <authorList>
            <person name="Amaro Gonzalez C."/>
        </authorList>
    </citation>
    <scope>NUCLEOTIDE SEQUENCE</scope>
</reference>